<dbReference type="InterPro" id="IPR016712">
    <property type="entry name" value="Rbsml_bS1m-like"/>
</dbReference>
<feature type="region of interest" description="Disordered" evidence="1">
    <location>
        <begin position="169"/>
        <end position="189"/>
    </location>
</feature>
<dbReference type="AlphaFoldDB" id="A0A6A4HNN2"/>
<dbReference type="PANTHER" id="PTHR28058:SF1">
    <property type="entry name" value="SMALL RIBOSOMAL SUBUNIT PROTEIN BS1M"/>
    <property type="match status" value="1"/>
</dbReference>
<gene>
    <name evidence="2" type="ORF">BT96DRAFT_711825</name>
</gene>
<keyword evidence="3" id="KW-1185">Reference proteome</keyword>
<sequence length="540" mass="60528">MAAATASVTVHPPSSPFASLLRRSRFATFDPQIRQTYYTPPEHASRGSWGLKRPLALRRRNAFISLPAPFEDRAQFIEWNRAEDEVRFIRRFEEMQVRPLIKPKTPWAKTLGSKNSSQWLIDSEFCYRSEGPEAEEVGAGSNATLVQEEAQRAQRARLETQRNASISTGLESFGKAGQGNYGHRRSLKAHNQISPNIDAMLPKEFERYVRRLRQLRPKFKDFLQQLALEDQRILEQKQWEVEQAAKEAELDHSVKLKLSQSKNNSTATRQISLDPSKTLYEVAQSCMPNPDRIPSPNYHRRFIEAHTSSQFAGAGSSAEVVIEQRPHQVGGLLYNHPTNLHTQLFATPQPGIVLQTGRDRAQTQVPESIYVASFGGLTPMIRKRDWGDKLPLLDHNSNEGVRRENILRSVAKMRMVPGSVVLEEPPLSVARNSSGLSTTRINADALIVGSRVMFSQTNPYKAGTMEYVALAPVKSKNDFAKAARGPVQTPIATNKAHSQNFLKWKKTVQDVTREAQGAPEARTGLLTSLKGLIVEHGKGK</sequence>
<accession>A0A6A4HNN2</accession>
<reference evidence="2" key="1">
    <citation type="journal article" date="2019" name="Environ. Microbiol.">
        <title>Fungal ecological strategies reflected in gene transcription - a case study of two litter decomposers.</title>
        <authorList>
            <person name="Barbi F."/>
            <person name="Kohler A."/>
            <person name="Barry K."/>
            <person name="Baskaran P."/>
            <person name="Daum C."/>
            <person name="Fauchery L."/>
            <person name="Ihrmark K."/>
            <person name="Kuo A."/>
            <person name="LaButti K."/>
            <person name="Lipzen A."/>
            <person name="Morin E."/>
            <person name="Grigoriev I.V."/>
            <person name="Henrissat B."/>
            <person name="Lindahl B."/>
            <person name="Martin F."/>
        </authorList>
    </citation>
    <scope>NUCLEOTIDE SEQUENCE</scope>
    <source>
        <strain evidence="2">JB14</strain>
    </source>
</reference>
<dbReference type="EMBL" id="ML769475">
    <property type="protein sequence ID" value="KAE9398968.1"/>
    <property type="molecule type" value="Genomic_DNA"/>
</dbReference>
<protein>
    <submittedName>
        <fullName evidence="2">Uncharacterized protein</fullName>
    </submittedName>
</protein>
<organism evidence="2 3">
    <name type="scientific">Gymnopus androsaceus JB14</name>
    <dbReference type="NCBI Taxonomy" id="1447944"/>
    <lineage>
        <taxon>Eukaryota</taxon>
        <taxon>Fungi</taxon>
        <taxon>Dikarya</taxon>
        <taxon>Basidiomycota</taxon>
        <taxon>Agaricomycotina</taxon>
        <taxon>Agaricomycetes</taxon>
        <taxon>Agaricomycetidae</taxon>
        <taxon>Agaricales</taxon>
        <taxon>Marasmiineae</taxon>
        <taxon>Omphalotaceae</taxon>
        <taxon>Gymnopus</taxon>
    </lineage>
</organism>
<dbReference type="Pfam" id="PF11709">
    <property type="entry name" value="Mit_ribos_Mrp51"/>
    <property type="match status" value="1"/>
</dbReference>
<evidence type="ECO:0000313" key="2">
    <source>
        <dbReference type="EMBL" id="KAE9398968.1"/>
    </source>
</evidence>
<evidence type="ECO:0000313" key="3">
    <source>
        <dbReference type="Proteomes" id="UP000799118"/>
    </source>
</evidence>
<proteinExistence type="predicted"/>
<dbReference type="PANTHER" id="PTHR28058">
    <property type="entry name" value="37S RIBOSOMAL PROTEIN MRP51, MITOCHONDRIAL"/>
    <property type="match status" value="1"/>
</dbReference>
<evidence type="ECO:0000256" key="1">
    <source>
        <dbReference type="SAM" id="MobiDB-lite"/>
    </source>
</evidence>
<dbReference type="OrthoDB" id="2735536at2759"/>
<dbReference type="Proteomes" id="UP000799118">
    <property type="component" value="Unassembled WGS sequence"/>
</dbReference>
<name>A0A6A4HNN2_9AGAR</name>